<protein>
    <submittedName>
        <fullName evidence="1">Uncharacterized protein</fullName>
    </submittedName>
</protein>
<dbReference type="EMBL" id="CP124685">
    <property type="protein sequence ID" value="WGX75059.1"/>
    <property type="molecule type" value="Genomic_DNA"/>
</dbReference>
<accession>A0ABY8R0J5</accession>
<evidence type="ECO:0000313" key="2">
    <source>
        <dbReference type="Proteomes" id="UP001239169"/>
    </source>
</evidence>
<reference evidence="1 2" key="1">
    <citation type="submission" date="2023-04" db="EMBL/GenBank/DDBJ databases">
        <title>Bacteria Genome Submission.</title>
        <authorList>
            <person name="Isaac P."/>
        </authorList>
    </citation>
    <scope>NUCLEOTIDE SEQUENCE [LARGE SCALE GENOMIC DNA]</scope>
    <source>
        <strain evidence="1 2">SampleS7P1</strain>
    </source>
</reference>
<sequence length="93" mass="10910">MYISNIYVHRLDEFLKICGEVESRITLENLKNIVINRNGLFKNSIGEKILFINKVDNEKREKLADKLISMIKKEDDSIKIIYGSLIKNFYKEG</sequence>
<organism evidence="1 2">
    <name type="scientific">Paraclostridium bifermentans</name>
    <name type="common">Clostridium bifermentans</name>
    <dbReference type="NCBI Taxonomy" id="1490"/>
    <lineage>
        <taxon>Bacteria</taxon>
        <taxon>Bacillati</taxon>
        <taxon>Bacillota</taxon>
        <taxon>Clostridia</taxon>
        <taxon>Peptostreptococcales</taxon>
        <taxon>Peptostreptococcaceae</taxon>
        <taxon>Paraclostridium</taxon>
    </lineage>
</organism>
<keyword evidence="2" id="KW-1185">Reference proteome</keyword>
<gene>
    <name evidence="1" type="ORF">QJS64_13300</name>
</gene>
<name>A0ABY8R0J5_PARBF</name>
<evidence type="ECO:0000313" key="1">
    <source>
        <dbReference type="EMBL" id="WGX75059.1"/>
    </source>
</evidence>
<proteinExistence type="predicted"/>
<dbReference type="Proteomes" id="UP001239169">
    <property type="component" value="Chromosome"/>
</dbReference>